<dbReference type="PROSITE" id="PS00108">
    <property type="entry name" value="PROTEIN_KINASE_ST"/>
    <property type="match status" value="1"/>
</dbReference>
<dbReference type="SMART" id="SM00220">
    <property type="entry name" value="S_TKc"/>
    <property type="match status" value="1"/>
</dbReference>
<keyword evidence="1" id="KW-0547">Nucleotide-binding</keyword>
<comment type="caution">
    <text evidence="6">The sequence shown here is derived from an EMBL/GenBank/DDBJ whole genome shotgun (WGS) entry which is preliminary data.</text>
</comment>
<evidence type="ECO:0000256" key="3">
    <source>
        <dbReference type="SAM" id="MobiDB-lite"/>
    </source>
</evidence>
<feature type="compositionally biased region" description="Basic and acidic residues" evidence="3">
    <location>
        <begin position="942"/>
        <end position="978"/>
    </location>
</feature>
<dbReference type="InterPro" id="IPR008984">
    <property type="entry name" value="SMAD_FHA_dom_sf"/>
</dbReference>
<dbReference type="PROSITE" id="PS50006">
    <property type="entry name" value="FHA_DOMAIN"/>
    <property type="match status" value="1"/>
</dbReference>
<evidence type="ECO:0000259" key="5">
    <source>
        <dbReference type="PROSITE" id="PS50011"/>
    </source>
</evidence>
<feature type="compositionally biased region" description="Basic and acidic residues" evidence="3">
    <location>
        <begin position="906"/>
        <end position="915"/>
    </location>
</feature>
<proteinExistence type="predicted"/>
<dbReference type="CDD" id="cd05117">
    <property type="entry name" value="STKc_CAMK"/>
    <property type="match status" value="1"/>
</dbReference>
<protein>
    <recommendedName>
        <fullName evidence="8">Non-specific serine/threonine protein kinase</fullName>
    </recommendedName>
</protein>
<dbReference type="SMART" id="SM00240">
    <property type="entry name" value="FHA"/>
    <property type="match status" value="1"/>
</dbReference>
<name>A0A1Z5JG87_FISSO</name>
<dbReference type="InterPro" id="IPR000719">
    <property type="entry name" value="Prot_kinase_dom"/>
</dbReference>
<keyword evidence="2" id="KW-0067">ATP-binding</keyword>
<evidence type="ECO:0008006" key="8">
    <source>
        <dbReference type="Google" id="ProtNLM"/>
    </source>
</evidence>
<feature type="domain" description="Protein kinase" evidence="5">
    <location>
        <begin position="314"/>
        <end position="594"/>
    </location>
</feature>
<feature type="compositionally biased region" description="Polar residues" evidence="3">
    <location>
        <begin position="17"/>
        <end position="29"/>
    </location>
</feature>
<accession>A0A1Z5JG87</accession>
<reference evidence="6 7" key="1">
    <citation type="journal article" date="2015" name="Plant Cell">
        <title>Oil accumulation by the oleaginous diatom Fistulifera solaris as revealed by the genome and transcriptome.</title>
        <authorList>
            <person name="Tanaka T."/>
            <person name="Maeda Y."/>
            <person name="Veluchamy A."/>
            <person name="Tanaka M."/>
            <person name="Abida H."/>
            <person name="Marechal E."/>
            <person name="Bowler C."/>
            <person name="Muto M."/>
            <person name="Sunaga Y."/>
            <person name="Tanaka M."/>
            <person name="Yoshino T."/>
            <person name="Taniguchi T."/>
            <person name="Fukuda Y."/>
            <person name="Nemoto M."/>
            <person name="Matsumoto M."/>
            <person name="Wong P.S."/>
            <person name="Aburatani S."/>
            <person name="Fujibuchi W."/>
        </authorList>
    </citation>
    <scope>NUCLEOTIDE SEQUENCE [LARGE SCALE GENOMIC DNA]</scope>
    <source>
        <strain evidence="6 7">JPCC DA0580</strain>
    </source>
</reference>
<feature type="domain" description="FHA" evidence="4">
    <location>
        <begin position="112"/>
        <end position="190"/>
    </location>
</feature>
<dbReference type="InterPro" id="IPR008271">
    <property type="entry name" value="Ser/Thr_kinase_AS"/>
</dbReference>
<dbReference type="InterPro" id="IPR000253">
    <property type="entry name" value="FHA_dom"/>
</dbReference>
<dbReference type="EMBL" id="BDSP01000060">
    <property type="protein sequence ID" value="GAX12999.1"/>
    <property type="molecule type" value="Genomic_DNA"/>
</dbReference>
<dbReference type="GO" id="GO:0004672">
    <property type="term" value="F:protein kinase activity"/>
    <property type="evidence" value="ECO:0007669"/>
    <property type="project" value="InterPro"/>
</dbReference>
<gene>
    <name evidence="6" type="ORF">FisN_2Hh488</name>
</gene>
<evidence type="ECO:0000313" key="7">
    <source>
        <dbReference type="Proteomes" id="UP000198406"/>
    </source>
</evidence>
<dbReference type="AlphaFoldDB" id="A0A1Z5JG87"/>
<dbReference type="GO" id="GO:0005524">
    <property type="term" value="F:ATP binding"/>
    <property type="evidence" value="ECO:0007669"/>
    <property type="project" value="UniProtKB-KW"/>
</dbReference>
<dbReference type="PROSITE" id="PS50011">
    <property type="entry name" value="PROTEIN_KINASE_DOM"/>
    <property type="match status" value="1"/>
</dbReference>
<dbReference type="InterPro" id="IPR011009">
    <property type="entry name" value="Kinase-like_dom_sf"/>
</dbReference>
<dbReference type="PANTHER" id="PTHR24347">
    <property type="entry name" value="SERINE/THREONINE-PROTEIN KINASE"/>
    <property type="match status" value="1"/>
</dbReference>
<dbReference type="Pfam" id="PF00069">
    <property type="entry name" value="Pkinase"/>
    <property type="match status" value="1"/>
</dbReference>
<dbReference type="Gene3D" id="1.10.510.10">
    <property type="entry name" value="Transferase(Phosphotransferase) domain 1"/>
    <property type="match status" value="1"/>
</dbReference>
<dbReference type="OrthoDB" id="40902at2759"/>
<evidence type="ECO:0000313" key="6">
    <source>
        <dbReference type="EMBL" id="GAX12999.1"/>
    </source>
</evidence>
<dbReference type="SUPFAM" id="SSF56112">
    <property type="entry name" value="Protein kinase-like (PK-like)"/>
    <property type="match status" value="1"/>
</dbReference>
<dbReference type="FunFam" id="1.10.510.10:FF:000571">
    <property type="entry name" value="Maternal embryonic leucine zipper kinase"/>
    <property type="match status" value="1"/>
</dbReference>
<dbReference type="Pfam" id="PF00498">
    <property type="entry name" value="FHA"/>
    <property type="match status" value="1"/>
</dbReference>
<feature type="compositionally biased region" description="Basic and acidic residues" evidence="3">
    <location>
        <begin position="846"/>
        <end position="855"/>
    </location>
</feature>
<sequence>MKSSQNTRIDLTPPPYGTSQDANLTQTQTSEILTQNPDLTQLGDDDGALLSPLPPFSPGVLRTLPWGRLMPTQTSRPAFDLLPRQPNESQPVGGISFLGIEHLHPSDVFNEYTIGRSPKCDLRAIKPEDGSDVDENNRQQWAYGVISNRHCRIFCCLDSSLTQPGVTLPRMQVFLEDMSGNGTIVNQTTLLRRGEKRMLHTGDEICLVNPHTLKKKIRSATVLKELLSQHSFVFVNLHQQQPGFTAQVLKSWQMNPPSTVAKKRKPAVNVREIRQHSNYVGKSPAGEIVGWRTLQNRQMANKMPGTGRRVEEEYDIRDLLGSGTVGEVRRAIHRKSGEERAVKIISIGGRNRGLMQVQPTTALQAEATILQKLKHPYVVRLFDVYPPTASSNNIYLVMELLHGGDLFDRIVEKGRFTETESRRVMRRLLNAIHYLHEECNIVHRDLKPENILCVHRGLDRCIEVKITDFGLAKAVNGCQESLKTFCGTPQYFAPEVLKRRSTVAGRGRYGKPADMWSLGVILYVLLSGTQPFDVELDDAASTDSQGDGDSKRVQFSNEHWEGISESARDLIRKLLVVDTNSRFTVQQACDHEWMLVDDGDTHVHPLSDPAVVEFRKTLSPTTRKVGNEVDLMSKLSVEDSGSNNEMPSSPFIYPNRPSSPNIENQSIASDAVDGSCLRESGTDPLAAAMDVKEAESDSLQTNESPMMVVVGPGPANTSCSVDEGIDEMAVEACTFNADNMSPSSAVKNQVVNMEDILISGNRSEVVYETPSAPANLELQEEGGKVVLSHTALSLKNSGADCEEGGLSDNKIKESVHNENLDSLKAARNLLAFCTPSDRSREVFTKNAKAKEEHHLSLTTRRPLSPVRGPNQPENTLQNENNLTTLFDALPTPPTSHRNPARVSDFPNDRETKPLYEDDDVMSFPSDRAESIASFSSANSKPGPHEIREPSEKASKKRKADAVDTAKQDNGDTSSDRAAVHKRRKKHQSEVRPASLKRQTTLSSWFTKSTT</sequence>
<dbReference type="SUPFAM" id="SSF49879">
    <property type="entry name" value="SMAD/FHA domain"/>
    <property type="match status" value="1"/>
</dbReference>
<evidence type="ECO:0000256" key="1">
    <source>
        <dbReference type="ARBA" id="ARBA00022741"/>
    </source>
</evidence>
<evidence type="ECO:0000256" key="2">
    <source>
        <dbReference type="ARBA" id="ARBA00022840"/>
    </source>
</evidence>
<keyword evidence="7" id="KW-1185">Reference proteome</keyword>
<feature type="compositionally biased region" description="Polar residues" evidence="3">
    <location>
        <begin position="996"/>
        <end position="1010"/>
    </location>
</feature>
<evidence type="ECO:0000259" key="4">
    <source>
        <dbReference type="PROSITE" id="PS50006"/>
    </source>
</evidence>
<feature type="region of interest" description="Disordered" evidence="3">
    <location>
        <begin position="846"/>
        <end position="1010"/>
    </location>
</feature>
<dbReference type="InParanoid" id="A0A1Z5JG87"/>
<dbReference type="Gene3D" id="2.60.200.20">
    <property type="match status" value="1"/>
</dbReference>
<feature type="compositionally biased region" description="Low complexity" evidence="3">
    <location>
        <begin position="869"/>
        <end position="885"/>
    </location>
</feature>
<feature type="region of interest" description="Disordered" evidence="3">
    <location>
        <begin position="1"/>
        <end position="29"/>
    </location>
</feature>
<organism evidence="6 7">
    <name type="scientific">Fistulifera solaris</name>
    <name type="common">Oleaginous diatom</name>
    <dbReference type="NCBI Taxonomy" id="1519565"/>
    <lineage>
        <taxon>Eukaryota</taxon>
        <taxon>Sar</taxon>
        <taxon>Stramenopiles</taxon>
        <taxon>Ochrophyta</taxon>
        <taxon>Bacillariophyta</taxon>
        <taxon>Bacillariophyceae</taxon>
        <taxon>Bacillariophycidae</taxon>
        <taxon>Naviculales</taxon>
        <taxon>Naviculaceae</taxon>
        <taxon>Fistulifera</taxon>
    </lineage>
</organism>
<dbReference type="Proteomes" id="UP000198406">
    <property type="component" value="Unassembled WGS sequence"/>
</dbReference>